<dbReference type="AlphaFoldDB" id="A0A4Q1CNG2"/>
<dbReference type="InterPro" id="IPR016624">
    <property type="entry name" value="UCP014753"/>
</dbReference>
<keyword evidence="3" id="KW-1185">Reference proteome</keyword>
<comment type="caution">
    <text evidence="2">The sequence shown here is derived from an EMBL/GenBank/DDBJ whole genome shotgun (WGS) entry which is preliminary data.</text>
</comment>
<protein>
    <submittedName>
        <fullName evidence="2">DUF2264 domain-containing protein</fullName>
    </submittedName>
</protein>
<name>A0A4Q1CNG2_9BACT</name>
<dbReference type="OrthoDB" id="9813465at2"/>
<evidence type="ECO:0000313" key="3">
    <source>
        <dbReference type="Proteomes" id="UP000290204"/>
    </source>
</evidence>
<dbReference type="PIRSF" id="PIRSF014753">
    <property type="entry name" value="UCP014753"/>
    <property type="match status" value="1"/>
</dbReference>
<dbReference type="RefSeq" id="WP_129129612.1">
    <property type="nucleotide sequence ID" value="NZ_SDHW01000001.1"/>
</dbReference>
<dbReference type="Pfam" id="PF10022">
    <property type="entry name" value="DUF2264"/>
    <property type="match status" value="1"/>
</dbReference>
<dbReference type="Proteomes" id="UP000290204">
    <property type="component" value="Unassembled WGS sequence"/>
</dbReference>
<reference evidence="2 3" key="1">
    <citation type="submission" date="2019-01" db="EMBL/GenBank/DDBJ databases">
        <title>Lacibacter sp. strain TTM-7.</title>
        <authorList>
            <person name="Chen W.-M."/>
        </authorList>
    </citation>
    <scope>NUCLEOTIDE SEQUENCE [LARGE SCALE GENOMIC DNA]</scope>
    <source>
        <strain evidence="2 3">TTM-7</strain>
    </source>
</reference>
<proteinExistence type="predicted"/>
<sequence>MKKLLPVMLFLFVTVQAWSQKQKVKKETVVVLATGAEDRKFWLQQMDKMVRPVVRSLAHDSLRINMPTRVSIKSDNPEHRKKVAYLEILGRVLSGIAPWLQDNSGNAEEVALRNQYREWVLQGLANAVDSTKKDFMQFDIGGQQLVDASFVAVGLIRAPWIMEHLDARTKEKLIASIRTTRQFRPAFSNWLLFTAMNEAFFAKYGYEWDVVRVDYAMRQLEQWYVGDGIYMDGTSYAFDYYNSFVIHPYLATISEVISKKTKTYDAMIDNIYKRNERYAVIQERLINADGTYPATGRSIIYRGAAFHHLADMAWRKKLPAQLSPASVRCALTAVIQKTLESPTTYDANGWLTFGLYGEQLSIGDSYNNAGSPYLCDNIFLPLGLPATDDFWMKPAEKFSSQKIWAGEDFPGDHASGLK</sequence>
<dbReference type="PANTHER" id="PTHR35339:SF3">
    <property type="entry name" value="DUF2264 DOMAIN-CONTAINING PROTEIN"/>
    <property type="match status" value="1"/>
</dbReference>
<dbReference type="InterPro" id="IPR049349">
    <property type="entry name" value="DUF2264_N"/>
</dbReference>
<evidence type="ECO:0000313" key="2">
    <source>
        <dbReference type="EMBL" id="RXK62241.1"/>
    </source>
</evidence>
<gene>
    <name evidence="2" type="ORF">ESA94_04315</name>
</gene>
<feature type="domain" description="DUF2264" evidence="1">
    <location>
        <begin position="38"/>
        <end position="397"/>
    </location>
</feature>
<dbReference type="PANTHER" id="PTHR35339">
    <property type="entry name" value="LINALOOL DEHYDRATASE_ISOMERASE DOMAIN-CONTAINING PROTEIN"/>
    <property type="match status" value="1"/>
</dbReference>
<dbReference type="EMBL" id="SDHW01000001">
    <property type="protein sequence ID" value="RXK62241.1"/>
    <property type="molecule type" value="Genomic_DNA"/>
</dbReference>
<evidence type="ECO:0000259" key="1">
    <source>
        <dbReference type="Pfam" id="PF10022"/>
    </source>
</evidence>
<organism evidence="2 3">
    <name type="scientific">Lacibacter luteus</name>
    <dbReference type="NCBI Taxonomy" id="2508719"/>
    <lineage>
        <taxon>Bacteria</taxon>
        <taxon>Pseudomonadati</taxon>
        <taxon>Bacteroidota</taxon>
        <taxon>Chitinophagia</taxon>
        <taxon>Chitinophagales</taxon>
        <taxon>Chitinophagaceae</taxon>
        <taxon>Lacibacter</taxon>
    </lineage>
</organism>
<accession>A0A4Q1CNG2</accession>